<dbReference type="Proteomes" id="UP001379533">
    <property type="component" value="Chromosome"/>
</dbReference>
<evidence type="ECO:0000313" key="2">
    <source>
        <dbReference type="Proteomes" id="UP001379533"/>
    </source>
</evidence>
<gene>
    <name evidence="1" type="ORF">LZC95_52390</name>
</gene>
<organism evidence="1 2">
    <name type="scientific">Pendulispora brunnea</name>
    <dbReference type="NCBI Taxonomy" id="2905690"/>
    <lineage>
        <taxon>Bacteria</taxon>
        <taxon>Pseudomonadati</taxon>
        <taxon>Myxococcota</taxon>
        <taxon>Myxococcia</taxon>
        <taxon>Myxococcales</taxon>
        <taxon>Sorangiineae</taxon>
        <taxon>Pendulisporaceae</taxon>
        <taxon>Pendulispora</taxon>
    </lineage>
</organism>
<proteinExistence type="predicted"/>
<dbReference type="EMBL" id="CP089982">
    <property type="protein sequence ID" value="WXA95009.1"/>
    <property type="molecule type" value="Genomic_DNA"/>
</dbReference>
<reference evidence="1 2" key="1">
    <citation type="submission" date="2021-12" db="EMBL/GenBank/DDBJ databases">
        <title>Discovery of the Pendulisporaceae a myxobacterial family with distinct sporulation behavior and unique specialized metabolism.</title>
        <authorList>
            <person name="Garcia R."/>
            <person name="Popoff A."/>
            <person name="Bader C.D."/>
            <person name="Loehr J."/>
            <person name="Walesch S."/>
            <person name="Walt C."/>
            <person name="Boldt J."/>
            <person name="Bunk B."/>
            <person name="Haeckl F.J.F.P.J."/>
            <person name="Gunesch A.P."/>
            <person name="Birkelbach J."/>
            <person name="Nuebel U."/>
            <person name="Pietschmann T."/>
            <person name="Bach T."/>
            <person name="Mueller R."/>
        </authorList>
    </citation>
    <scope>NUCLEOTIDE SEQUENCE [LARGE SCALE GENOMIC DNA]</scope>
    <source>
        <strain evidence="1 2">MSr12523</strain>
    </source>
</reference>
<keyword evidence="2" id="KW-1185">Reference proteome</keyword>
<dbReference type="RefSeq" id="WP_394845619.1">
    <property type="nucleotide sequence ID" value="NZ_CP089982.1"/>
</dbReference>
<accession>A0ABZ2K8P0</accession>
<name>A0ABZ2K8P0_9BACT</name>
<evidence type="ECO:0000313" key="1">
    <source>
        <dbReference type="EMBL" id="WXA95009.1"/>
    </source>
</evidence>
<sequence>MTSHLPPPPRPCDVLLVAEHGTRWARWMSGLADAGVSLAVIIQRSHESPERFAQRVRERTAALALVKRLPPTVFFVASRRIDDHSERGRATLARTLVQTLARAARPQGKLLLACDRSTTHESIVDMKRIAASEALQLGRTVRVASAHAERGSFLPTPPELPLPAA</sequence>
<protein>
    <submittedName>
        <fullName evidence="1">Uncharacterized protein</fullName>
    </submittedName>
</protein>